<organism evidence="1 2">
    <name type="scientific">Scortum barcoo</name>
    <name type="common">barcoo grunter</name>
    <dbReference type="NCBI Taxonomy" id="214431"/>
    <lineage>
        <taxon>Eukaryota</taxon>
        <taxon>Metazoa</taxon>
        <taxon>Chordata</taxon>
        <taxon>Craniata</taxon>
        <taxon>Vertebrata</taxon>
        <taxon>Euteleostomi</taxon>
        <taxon>Actinopterygii</taxon>
        <taxon>Neopterygii</taxon>
        <taxon>Teleostei</taxon>
        <taxon>Neoteleostei</taxon>
        <taxon>Acanthomorphata</taxon>
        <taxon>Eupercaria</taxon>
        <taxon>Centrarchiformes</taxon>
        <taxon>Terapontoidei</taxon>
        <taxon>Terapontidae</taxon>
        <taxon>Scortum</taxon>
    </lineage>
</organism>
<evidence type="ECO:0000313" key="2">
    <source>
        <dbReference type="Proteomes" id="UP000831701"/>
    </source>
</evidence>
<protein>
    <submittedName>
        <fullName evidence="1">Uncharacterized protein</fullName>
    </submittedName>
</protein>
<comment type="caution">
    <text evidence="1">The sequence shown here is derived from an EMBL/GenBank/DDBJ whole genome shotgun (WGS) entry which is preliminary data.</text>
</comment>
<name>A0ACB8WUA8_9TELE</name>
<proteinExistence type="predicted"/>
<accession>A0ACB8WUA8</accession>
<dbReference type="Proteomes" id="UP000831701">
    <property type="component" value="Chromosome 6"/>
</dbReference>
<reference evidence="1" key="1">
    <citation type="submission" date="2022-04" db="EMBL/GenBank/DDBJ databases">
        <title>Jade perch genome.</title>
        <authorList>
            <person name="Chao B."/>
        </authorList>
    </citation>
    <scope>NUCLEOTIDE SEQUENCE</scope>
    <source>
        <strain evidence="1">CB-2022</strain>
    </source>
</reference>
<gene>
    <name evidence="1" type="ORF">L3Q82_024189</name>
</gene>
<dbReference type="EMBL" id="CM041536">
    <property type="protein sequence ID" value="KAI3371622.1"/>
    <property type="molecule type" value="Genomic_DNA"/>
</dbReference>
<keyword evidence="2" id="KW-1185">Reference proteome</keyword>
<evidence type="ECO:0000313" key="1">
    <source>
        <dbReference type="EMBL" id="KAI3371622.1"/>
    </source>
</evidence>
<sequence>MASLQERRAKMIDRGREEIEDIKKSLDFLGEEVSTVRLQQKNILVDLVEEVKALRLQNIEKEKRISFLENRVADLEQYTRMNDIIVTGLQIKPQSYARAVTGGDGEEQSEENANHVEHQVTAFLHSKGIEVNNSNIEACHPLPQRNNTAKPAIIIRFANRKHKTELLKQGRKLKGSDVYLNEHLTKKMQTLQEKLDS</sequence>